<evidence type="ECO:0000256" key="3">
    <source>
        <dbReference type="ARBA" id="ARBA00022833"/>
    </source>
</evidence>
<dbReference type="InterPro" id="IPR050883">
    <property type="entry name" value="PNGase"/>
</dbReference>
<dbReference type="STRING" id="1169540.A0A0G4EFZ6"/>
<dbReference type="Gene3D" id="3.10.620.30">
    <property type="match status" value="1"/>
</dbReference>
<dbReference type="PANTHER" id="PTHR12143:SF19">
    <property type="entry name" value="PEPTIDE-N(4)-(N-ACETYL-BETA-GLUCOSAMINYL)ASPARAGINE AMIDASE"/>
    <property type="match status" value="1"/>
</dbReference>
<evidence type="ECO:0000256" key="1">
    <source>
        <dbReference type="ARBA" id="ARBA00009390"/>
    </source>
</evidence>
<dbReference type="PhylomeDB" id="A0A0G4EFZ6"/>
<accession>A0A0G4EFZ6</accession>
<dbReference type="Proteomes" id="UP000041254">
    <property type="component" value="Unassembled WGS sequence"/>
</dbReference>
<reference evidence="6" key="1">
    <citation type="submission" date="2014-11" db="EMBL/GenBank/DDBJ databases">
        <authorList>
            <person name="Zhu J."/>
            <person name="Qi W."/>
            <person name="Song R."/>
        </authorList>
    </citation>
    <scope>NUCLEOTIDE SEQUENCE [LARGE SCALE GENOMIC DNA]</scope>
</reference>
<proteinExistence type="inferred from homology"/>
<dbReference type="AlphaFoldDB" id="A0A0G4EFZ6"/>
<evidence type="ECO:0000259" key="5">
    <source>
        <dbReference type="SMART" id="SM00460"/>
    </source>
</evidence>
<feature type="domain" description="Transglutaminase-like" evidence="5">
    <location>
        <begin position="152"/>
        <end position="202"/>
    </location>
</feature>
<dbReference type="GO" id="GO:0006516">
    <property type="term" value="P:glycoprotein catabolic process"/>
    <property type="evidence" value="ECO:0007669"/>
    <property type="project" value="TreeGrafter"/>
</dbReference>
<evidence type="ECO:0000313" key="7">
    <source>
        <dbReference type="Proteomes" id="UP000041254"/>
    </source>
</evidence>
<keyword evidence="7" id="KW-1185">Reference proteome</keyword>
<name>A0A0G4EFZ6_VITBC</name>
<comment type="similarity">
    <text evidence="1">Belongs to the transglutaminase-like superfamily. PNGase family.</text>
</comment>
<protein>
    <recommendedName>
        <fullName evidence="5">Transglutaminase-like domain-containing protein</fullName>
    </recommendedName>
</protein>
<dbReference type="OrthoDB" id="409136at2759"/>
<organism evidence="6 7">
    <name type="scientific">Vitrella brassicaformis (strain CCMP3155)</name>
    <dbReference type="NCBI Taxonomy" id="1169540"/>
    <lineage>
        <taxon>Eukaryota</taxon>
        <taxon>Sar</taxon>
        <taxon>Alveolata</taxon>
        <taxon>Colpodellida</taxon>
        <taxon>Vitrellaceae</taxon>
        <taxon>Vitrella</taxon>
    </lineage>
</organism>
<dbReference type="GO" id="GO:0005634">
    <property type="term" value="C:nucleus"/>
    <property type="evidence" value="ECO:0007669"/>
    <property type="project" value="TreeGrafter"/>
</dbReference>
<dbReference type="SMART" id="SM00460">
    <property type="entry name" value="TGc"/>
    <property type="match status" value="1"/>
</dbReference>
<gene>
    <name evidence="6" type="ORF">Vbra_7295</name>
</gene>
<feature type="region of interest" description="Disordered" evidence="4">
    <location>
        <begin position="344"/>
        <end position="366"/>
    </location>
</feature>
<dbReference type="GO" id="GO:0046872">
    <property type="term" value="F:metal ion binding"/>
    <property type="evidence" value="ECO:0007669"/>
    <property type="project" value="UniProtKB-KW"/>
</dbReference>
<evidence type="ECO:0000313" key="6">
    <source>
        <dbReference type="EMBL" id="CEL94622.1"/>
    </source>
</evidence>
<dbReference type="SUPFAM" id="SSF54001">
    <property type="entry name" value="Cysteine proteinases"/>
    <property type="match status" value="1"/>
</dbReference>
<dbReference type="EMBL" id="CDMY01000224">
    <property type="protein sequence ID" value="CEL94622.1"/>
    <property type="molecule type" value="Genomic_DNA"/>
</dbReference>
<sequence length="366" mass="40798">MVVGKVSAKSFRAYADLIKRDYMDEDLLDYAFSFIPERLLAIPTDTSDELEHFLRDLLHWFKHEFFTWFSFTPTCDKCQGATERMETETVPLPNAKRVEIYRCVGGANASQKPPSMLQQLFGCCQQQQQQQESQPACGALTVFPRYNGCAALLSSRTGRCGEWAKCFTLLCIALGLDARLCVDFTDHVWTEICVPGVADGTTNPQRPSSPRHTYLQKMHKATKGAGCGASPQHRVYHLDSCEAALDSPLMYEKGWGKKLNYVIAYSPYEVLDVTKRYTADWPGVLSRRTAIDEGELTTVLADIEQTMRESNASLVASREGDTVSLRSDIVSWLGGKRAEELAALAQPHESPTNASEQDAFGPRTSL</sequence>
<keyword evidence="3" id="KW-0862">Zinc</keyword>
<dbReference type="InParanoid" id="A0A0G4EFZ6"/>
<evidence type="ECO:0000256" key="2">
    <source>
        <dbReference type="ARBA" id="ARBA00022723"/>
    </source>
</evidence>
<dbReference type="InterPro" id="IPR038765">
    <property type="entry name" value="Papain-like_cys_pep_sf"/>
</dbReference>
<dbReference type="InterPro" id="IPR002931">
    <property type="entry name" value="Transglutaminase-like"/>
</dbReference>
<dbReference type="Pfam" id="PF01841">
    <property type="entry name" value="Transglut_core"/>
    <property type="match status" value="1"/>
</dbReference>
<evidence type="ECO:0000256" key="4">
    <source>
        <dbReference type="SAM" id="MobiDB-lite"/>
    </source>
</evidence>
<dbReference type="VEuPathDB" id="CryptoDB:Vbra_7295"/>
<keyword evidence="2" id="KW-0479">Metal-binding</keyword>
<dbReference type="PANTHER" id="PTHR12143">
    <property type="entry name" value="PEPTIDE N-GLYCANASE PNGASE -RELATED"/>
    <property type="match status" value="1"/>
</dbReference>
<dbReference type="GO" id="GO:0000224">
    <property type="term" value="F:peptide-N4-(N-acetyl-beta-glucosaminyl)asparagine amidase activity"/>
    <property type="evidence" value="ECO:0007669"/>
    <property type="project" value="TreeGrafter"/>
</dbReference>
<dbReference type="GO" id="GO:0005829">
    <property type="term" value="C:cytosol"/>
    <property type="evidence" value="ECO:0007669"/>
    <property type="project" value="TreeGrafter"/>
</dbReference>